<keyword evidence="3" id="KW-0479">Metal-binding</keyword>
<comment type="caution">
    <text evidence="12">The sequence shown here is derived from an EMBL/GenBank/DDBJ whole genome shotgun (WGS) entry which is preliminary data.</text>
</comment>
<dbReference type="PANTHER" id="PTHR13620">
    <property type="entry name" value="3-5 EXONUCLEASE"/>
    <property type="match status" value="1"/>
</dbReference>
<evidence type="ECO:0000259" key="11">
    <source>
        <dbReference type="Pfam" id="PF01612"/>
    </source>
</evidence>
<keyword evidence="2" id="KW-0540">Nuclease</keyword>
<dbReference type="GO" id="GO:0005634">
    <property type="term" value="C:nucleus"/>
    <property type="evidence" value="ECO:0007669"/>
    <property type="project" value="UniProtKB-SubCell"/>
</dbReference>
<accession>A0A9P5Q839</accession>
<organism evidence="12 13">
    <name type="scientific">Rhodocollybia butyracea</name>
    <dbReference type="NCBI Taxonomy" id="206335"/>
    <lineage>
        <taxon>Eukaryota</taxon>
        <taxon>Fungi</taxon>
        <taxon>Dikarya</taxon>
        <taxon>Basidiomycota</taxon>
        <taxon>Agaricomycotina</taxon>
        <taxon>Agaricomycetes</taxon>
        <taxon>Agaricomycetidae</taxon>
        <taxon>Agaricales</taxon>
        <taxon>Marasmiineae</taxon>
        <taxon>Omphalotaceae</taxon>
        <taxon>Rhodocollybia</taxon>
    </lineage>
</organism>
<dbReference type="Gene3D" id="3.30.420.10">
    <property type="entry name" value="Ribonuclease H-like superfamily/Ribonuclease H"/>
    <property type="match status" value="1"/>
</dbReference>
<feature type="compositionally biased region" description="Polar residues" evidence="10">
    <location>
        <begin position="1114"/>
        <end position="1136"/>
    </location>
</feature>
<evidence type="ECO:0000313" key="12">
    <source>
        <dbReference type="EMBL" id="KAF9076554.1"/>
    </source>
</evidence>
<feature type="domain" description="3'-5' exonuclease" evidence="11">
    <location>
        <begin position="487"/>
        <end position="652"/>
    </location>
</feature>
<dbReference type="InterPro" id="IPR002562">
    <property type="entry name" value="3'-5'_exonuclease_dom"/>
</dbReference>
<dbReference type="AlphaFoldDB" id="A0A9P5Q839"/>
<sequence length="1136" mass="125861">MHGTVFKFYQPPTPLEPNVNISAQDSQPKRSRGRPKGSKNKPKEHVNTNTTPSLIGQQSTIISSTAGHQSPETEYKQCEDERVISEQGQYEHECTGKSNRRLLTSNEGLPIPGSQIPSQLGHSTVNRQDVCSRAVLPPFALFSDPHLLSTSSRPETISQPPSPLNPNPATITSSQGVVDCARIVHAQSNSTAISPVTATVSTPNPINFITDVENEFDPHAFVAEGIGEDDMDEGDNEQSSSKRNTFPEWFQVLLEKIHRELKHDLEETMPGKSRHYLTGSFWIPRKAVWFLLSKVNVKPTDVFAPDFFLWDPYLRAKVARMGLPGQSYKPFLPFEDRLSSGFHGFTPSGQWLRDVYDTFIESYRDVLNQHTAMLSARLAKHVFKLDGAPIFTALLTVTNEKGEIKVYDLLVYGHDLPQAFYTDNMVDKGMLESIFSSLRDSVTPVQKHAHLPVLPVPAHVRSPHVLDSITTTNNTMRGILDDIPSSGYLVVGFDSEWNVDVAPSGRLSGRGPPAVIQIAQEEHIYILQVGEMLSRKTLPNELVNFLCEPQVIKVGRQVSGDLRQLAVAAGKNPGSFHGALDLASFAKDRFLIAKSTISLKDLTASILHLCLPKNCAERISSNWTDHELSPAQLEYAACDAYVSLLLYHEINKTPLPVPLVDTVSCGTPVVLLTDDNKSLAAHGIISPVASFVVTVQVVHIPGAIIGQNKKRTLKDCGLPPFDLMAHRAHVQVVAECFNASNTPISSPPVPLNHIVTMSSEDVILVDNPISEGDEGLDLDMAIGEDDQASPEMLASEKDEVSAGLGAEILGPVDAYPFSSSIRSRVLKDIFHVFHMLYISRTHGLRVAFSHALRDALLIPHPADKAKIEVYLQTQDVPWNSMLEFQPTWLWRHCRRTIPPPEVLYPLVGHFNSTGTKFCSHDSIWLSNNIQELEITLSEHYGLPPCELVWVNGNLYQPTRQTVGILSIPQSVCDAMKIQPYNSEVDAKQKQAYLARMQGTRLPVLPVHTLPEKALFNKLMRTSLTFQSCKTTVTVAATEIWNREAKKSTDIYYKLEEQLTAYLNGPYKDSTNIRQSCSQARDATAMLGRVLQDSHRSDRICIAQSGNPVPHRVTSGFQSNAPNPRTFITHSTIGSHK</sequence>
<feature type="compositionally biased region" description="Basic residues" evidence="10">
    <location>
        <begin position="29"/>
        <end position="40"/>
    </location>
</feature>
<feature type="compositionally biased region" description="Polar residues" evidence="10">
    <location>
        <begin position="150"/>
        <end position="159"/>
    </location>
</feature>
<reference evidence="12" key="1">
    <citation type="submission" date="2020-11" db="EMBL/GenBank/DDBJ databases">
        <authorList>
            <consortium name="DOE Joint Genome Institute"/>
            <person name="Ahrendt S."/>
            <person name="Riley R."/>
            <person name="Andreopoulos W."/>
            <person name="Labutti K."/>
            <person name="Pangilinan J."/>
            <person name="Ruiz-Duenas F.J."/>
            <person name="Barrasa J.M."/>
            <person name="Sanchez-Garcia M."/>
            <person name="Camarero S."/>
            <person name="Miyauchi S."/>
            <person name="Serrano A."/>
            <person name="Linde D."/>
            <person name="Babiker R."/>
            <person name="Drula E."/>
            <person name="Ayuso-Fernandez I."/>
            <person name="Pacheco R."/>
            <person name="Padilla G."/>
            <person name="Ferreira P."/>
            <person name="Barriuso J."/>
            <person name="Kellner H."/>
            <person name="Castanera R."/>
            <person name="Alfaro M."/>
            <person name="Ramirez L."/>
            <person name="Pisabarro A.G."/>
            <person name="Kuo A."/>
            <person name="Tritt A."/>
            <person name="Lipzen A."/>
            <person name="He G."/>
            <person name="Yan M."/>
            <person name="Ng V."/>
            <person name="Cullen D."/>
            <person name="Martin F."/>
            <person name="Rosso M.-N."/>
            <person name="Henrissat B."/>
            <person name="Hibbett D."/>
            <person name="Martinez A.T."/>
            <person name="Grigoriev I.V."/>
        </authorList>
    </citation>
    <scope>NUCLEOTIDE SEQUENCE</scope>
    <source>
        <strain evidence="12">AH 40177</strain>
    </source>
</reference>
<dbReference type="GO" id="GO:0046872">
    <property type="term" value="F:metal ion binding"/>
    <property type="evidence" value="ECO:0007669"/>
    <property type="project" value="UniProtKB-KW"/>
</dbReference>
<name>A0A9P5Q839_9AGAR</name>
<dbReference type="GO" id="GO:0006139">
    <property type="term" value="P:nucleobase-containing compound metabolic process"/>
    <property type="evidence" value="ECO:0007669"/>
    <property type="project" value="InterPro"/>
</dbReference>
<feature type="compositionally biased region" description="Polar residues" evidence="10">
    <location>
        <begin position="47"/>
        <end position="57"/>
    </location>
</feature>
<keyword evidence="13" id="KW-1185">Reference proteome</keyword>
<dbReference type="InterPro" id="IPR012337">
    <property type="entry name" value="RNaseH-like_sf"/>
</dbReference>
<evidence type="ECO:0000256" key="10">
    <source>
        <dbReference type="SAM" id="MobiDB-lite"/>
    </source>
</evidence>
<evidence type="ECO:0000256" key="7">
    <source>
        <dbReference type="ARBA" id="ARBA00023242"/>
    </source>
</evidence>
<evidence type="ECO:0000256" key="8">
    <source>
        <dbReference type="ARBA" id="ARBA00040531"/>
    </source>
</evidence>
<keyword evidence="4" id="KW-0378">Hydrolase</keyword>
<dbReference type="GO" id="GO:0003676">
    <property type="term" value="F:nucleic acid binding"/>
    <property type="evidence" value="ECO:0007669"/>
    <property type="project" value="InterPro"/>
</dbReference>
<feature type="region of interest" description="Disordered" evidence="10">
    <location>
        <begin position="1112"/>
        <end position="1136"/>
    </location>
</feature>
<gene>
    <name evidence="12" type="ORF">BDP27DRAFT_1357979</name>
</gene>
<dbReference type="InterPro" id="IPR036397">
    <property type="entry name" value="RNaseH_sf"/>
</dbReference>
<evidence type="ECO:0000313" key="13">
    <source>
        <dbReference type="Proteomes" id="UP000772434"/>
    </source>
</evidence>
<evidence type="ECO:0000256" key="3">
    <source>
        <dbReference type="ARBA" id="ARBA00022723"/>
    </source>
</evidence>
<dbReference type="SUPFAM" id="SSF53098">
    <property type="entry name" value="Ribonuclease H-like"/>
    <property type="match status" value="1"/>
</dbReference>
<evidence type="ECO:0000256" key="4">
    <source>
        <dbReference type="ARBA" id="ARBA00022801"/>
    </source>
</evidence>
<feature type="region of interest" description="Disordered" evidence="10">
    <location>
        <begin position="1"/>
        <end position="57"/>
    </location>
</feature>
<dbReference type="Proteomes" id="UP000772434">
    <property type="component" value="Unassembled WGS sequence"/>
</dbReference>
<keyword evidence="5" id="KW-0269">Exonuclease</keyword>
<comment type="subcellular location">
    <subcellularLocation>
        <location evidence="1">Nucleus</location>
    </subcellularLocation>
</comment>
<dbReference type="Pfam" id="PF01612">
    <property type="entry name" value="DNA_pol_A_exo1"/>
    <property type="match status" value="1"/>
</dbReference>
<evidence type="ECO:0000256" key="9">
    <source>
        <dbReference type="ARBA" id="ARBA00042761"/>
    </source>
</evidence>
<evidence type="ECO:0000256" key="1">
    <source>
        <dbReference type="ARBA" id="ARBA00004123"/>
    </source>
</evidence>
<keyword evidence="6" id="KW-0460">Magnesium</keyword>
<evidence type="ECO:0000256" key="5">
    <source>
        <dbReference type="ARBA" id="ARBA00022839"/>
    </source>
</evidence>
<dbReference type="CDD" id="cd06141">
    <property type="entry name" value="WRN_exo"/>
    <property type="match status" value="1"/>
</dbReference>
<dbReference type="OrthoDB" id="1920326at2759"/>
<dbReference type="PANTHER" id="PTHR13620:SF109">
    <property type="entry name" value="3'-5' EXONUCLEASE"/>
    <property type="match status" value="1"/>
</dbReference>
<evidence type="ECO:0000256" key="6">
    <source>
        <dbReference type="ARBA" id="ARBA00022842"/>
    </source>
</evidence>
<evidence type="ECO:0000256" key="2">
    <source>
        <dbReference type="ARBA" id="ARBA00022722"/>
    </source>
</evidence>
<feature type="region of interest" description="Disordered" evidence="10">
    <location>
        <begin position="150"/>
        <end position="172"/>
    </location>
</feature>
<dbReference type="GO" id="GO:0008408">
    <property type="term" value="F:3'-5' exonuclease activity"/>
    <property type="evidence" value="ECO:0007669"/>
    <property type="project" value="InterPro"/>
</dbReference>
<proteinExistence type="predicted"/>
<keyword evidence="7" id="KW-0539">Nucleus</keyword>
<protein>
    <recommendedName>
        <fullName evidence="8">3'-5' exonuclease</fullName>
    </recommendedName>
    <alternativeName>
        <fullName evidence="9">Werner Syndrome-like exonuclease</fullName>
    </alternativeName>
</protein>
<dbReference type="InterPro" id="IPR051132">
    <property type="entry name" value="3-5_Exonuclease_domain"/>
</dbReference>
<dbReference type="EMBL" id="JADNRY010000006">
    <property type="protein sequence ID" value="KAF9076554.1"/>
    <property type="molecule type" value="Genomic_DNA"/>
</dbReference>